<comment type="caution">
    <text evidence="1">The sequence shown here is derived from an EMBL/GenBank/DDBJ whole genome shotgun (WGS) entry which is preliminary data.</text>
</comment>
<dbReference type="RefSeq" id="WP_377472793.1">
    <property type="nucleotide sequence ID" value="NZ_JBHLWN010000090.1"/>
</dbReference>
<name>A0ABV6DRS9_9BACL</name>
<reference evidence="1 2" key="1">
    <citation type="submission" date="2024-09" db="EMBL/GenBank/DDBJ databases">
        <authorList>
            <person name="Sun Q."/>
            <person name="Mori K."/>
        </authorList>
    </citation>
    <scope>NUCLEOTIDE SEQUENCE [LARGE SCALE GENOMIC DNA]</scope>
    <source>
        <strain evidence="1 2">CCM 7759</strain>
    </source>
</reference>
<evidence type="ECO:0000313" key="2">
    <source>
        <dbReference type="Proteomes" id="UP001589776"/>
    </source>
</evidence>
<accession>A0ABV6DRS9</accession>
<evidence type="ECO:0000313" key="1">
    <source>
        <dbReference type="EMBL" id="MFC0215349.1"/>
    </source>
</evidence>
<sequence length="57" mass="6279">MDSQGHIYTKGIITLNSRNGTGKRAIVRISKDNVKYDYALADGAHYPLQLGNRSNSV</sequence>
<organism evidence="1 2">
    <name type="scientific">Paenibacillus chartarius</name>
    <dbReference type="NCBI Taxonomy" id="747481"/>
    <lineage>
        <taxon>Bacteria</taxon>
        <taxon>Bacillati</taxon>
        <taxon>Bacillota</taxon>
        <taxon>Bacilli</taxon>
        <taxon>Bacillales</taxon>
        <taxon>Paenibacillaceae</taxon>
        <taxon>Paenibacillus</taxon>
    </lineage>
</organism>
<proteinExistence type="predicted"/>
<dbReference type="EMBL" id="JBHLWN010000090">
    <property type="protein sequence ID" value="MFC0215349.1"/>
    <property type="molecule type" value="Genomic_DNA"/>
</dbReference>
<gene>
    <name evidence="1" type="ORF">ACFFK0_23420</name>
</gene>
<keyword evidence="2" id="KW-1185">Reference proteome</keyword>
<protein>
    <submittedName>
        <fullName evidence="1">Uncharacterized protein</fullName>
    </submittedName>
</protein>
<dbReference type="Proteomes" id="UP001589776">
    <property type="component" value="Unassembled WGS sequence"/>
</dbReference>